<reference evidence="1" key="1">
    <citation type="submission" date="2021-03" db="EMBL/GenBank/DDBJ databases">
        <authorList>
            <person name="Bekaert M."/>
        </authorList>
    </citation>
    <scope>NUCLEOTIDE SEQUENCE</scope>
</reference>
<protein>
    <submittedName>
        <fullName evidence="1">Uncharacterized protein</fullName>
    </submittedName>
</protein>
<dbReference type="Proteomes" id="UP000683360">
    <property type="component" value="Unassembled WGS sequence"/>
</dbReference>
<name>A0A8S3R9G8_MYTED</name>
<organism evidence="1 2">
    <name type="scientific">Mytilus edulis</name>
    <name type="common">Blue mussel</name>
    <dbReference type="NCBI Taxonomy" id="6550"/>
    <lineage>
        <taxon>Eukaryota</taxon>
        <taxon>Metazoa</taxon>
        <taxon>Spiralia</taxon>
        <taxon>Lophotrochozoa</taxon>
        <taxon>Mollusca</taxon>
        <taxon>Bivalvia</taxon>
        <taxon>Autobranchia</taxon>
        <taxon>Pteriomorphia</taxon>
        <taxon>Mytilida</taxon>
        <taxon>Mytiloidea</taxon>
        <taxon>Mytilidae</taxon>
        <taxon>Mytilinae</taxon>
        <taxon>Mytilus</taxon>
    </lineage>
</organism>
<gene>
    <name evidence="1" type="ORF">MEDL_17947</name>
</gene>
<evidence type="ECO:0000313" key="2">
    <source>
        <dbReference type="Proteomes" id="UP000683360"/>
    </source>
</evidence>
<keyword evidence="2" id="KW-1185">Reference proteome</keyword>
<comment type="caution">
    <text evidence="1">The sequence shown here is derived from an EMBL/GenBank/DDBJ whole genome shotgun (WGS) entry which is preliminary data.</text>
</comment>
<dbReference type="EMBL" id="CAJPWZ010000918">
    <property type="protein sequence ID" value="CAG2203412.1"/>
    <property type="molecule type" value="Genomic_DNA"/>
</dbReference>
<dbReference type="OrthoDB" id="6138683at2759"/>
<accession>A0A8S3R9G8</accession>
<proteinExistence type="predicted"/>
<sequence>MHETLFINFSTIDASLKHMIENVQRRATKQLPGLKNLTYSERLQKLKLPSLNFRRVRGDMIELYKILNGKYDKEAAQFVKLWKDMTTRTGVRGNSLKIFPQRARTELRRNAFALRVVRTWNTLPEIIVTSPTTNTFKNRLDKYWKNQTMMYEDYKSTITGSGEDLDIETDEEEL</sequence>
<dbReference type="AlphaFoldDB" id="A0A8S3R9G8"/>
<evidence type="ECO:0000313" key="1">
    <source>
        <dbReference type="EMBL" id="CAG2203412.1"/>
    </source>
</evidence>